<dbReference type="GO" id="GO:0010008">
    <property type="term" value="C:endosome membrane"/>
    <property type="evidence" value="ECO:0007669"/>
    <property type="project" value="UniProtKB-SubCell"/>
</dbReference>
<dbReference type="SUPFAM" id="SSF53098">
    <property type="entry name" value="Ribonuclease H-like"/>
    <property type="match status" value="1"/>
</dbReference>
<dbReference type="SUPFAM" id="SSF48464">
    <property type="entry name" value="ENTH/VHS domain"/>
    <property type="match status" value="1"/>
</dbReference>
<organism evidence="33 34">
    <name type="scientific">Talaromyces amestolkiae</name>
    <dbReference type="NCBI Taxonomy" id="1196081"/>
    <lineage>
        <taxon>Eukaryota</taxon>
        <taxon>Fungi</taxon>
        <taxon>Dikarya</taxon>
        <taxon>Ascomycota</taxon>
        <taxon>Pezizomycotina</taxon>
        <taxon>Eurotiomycetes</taxon>
        <taxon>Eurotiomycetidae</taxon>
        <taxon>Eurotiales</taxon>
        <taxon>Trichocomaceae</taxon>
        <taxon>Talaromyces</taxon>
        <taxon>Talaromyces sect. Talaromyces</taxon>
    </lineage>
</organism>
<evidence type="ECO:0000256" key="9">
    <source>
        <dbReference type="ARBA" id="ARBA00022448"/>
    </source>
</evidence>
<feature type="compositionally biased region" description="Polar residues" evidence="28">
    <location>
        <begin position="1655"/>
        <end position="1671"/>
    </location>
</feature>
<evidence type="ECO:0000259" key="30">
    <source>
        <dbReference type="PROSITE" id="PS50179"/>
    </source>
</evidence>
<comment type="cofactor">
    <cofactor evidence="26">
        <name>a divalent metal cation</name>
        <dbReference type="ChEBI" id="CHEBI:60240"/>
    </cofactor>
    <text evidence="26">Binds 2 metal cations per subunit in the catalytic exonuclease domain.</text>
</comment>
<protein>
    <recommendedName>
        <fullName evidence="26">PAN2-PAN3 deadenylation complex catalytic subunit PAN2</fullName>
        <ecNumber evidence="26">3.1.13.4</ecNumber>
    </recommendedName>
    <alternativeName>
        <fullName evidence="26">PAB1P-dependent poly(A)-specific ribonuclease</fullName>
    </alternativeName>
    <alternativeName>
        <fullName evidence="26">Poly(A)-nuclease deadenylation complex subunit 2</fullName>
        <shortName evidence="26">PAN deadenylation complex subunit 2</shortName>
    </alternativeName>
</protein>
<dbReference type="GO" id="GO:0031251">
    <property type="term" value="C:PAN complex"/>
    <property type="evidence" value="ECO:0007669"/>
    <property type="project" value="UniProtKB-UniRule"/>
</dbReference>
<feature type="compositionally biased region" description="Polar residues" evidence="28">
    <location>
        <begin position="406"/>
        <end position="418"/>
    </location>
</feature>
<dbReference type="SUPFAM" id="SSF52540">
    <property type="entry name" value="P-loop containing nucleoside triphosphate hydrolases"/>
    <property type="match status" value="1"/>
</dbReference>
<keyword evidence="11" id="KW-0853">WD repeat</keyword>
<dbReference type="EMBL" id="MIKG01000017">
    <property type="protein sequence ID" value="RAO72012.1"/>
    <property type="molecule type" value="Genomic_DNA"/>
</dbReference>
<dbReference type="GO" id="GO:0005525">
    <property type="term" value="F:GTP binding"/>
    <property type="evidence" value="ECO:0007669"/>
    <property type="project" value="UniProtKB-KW"/>
</dbReference>
<evidence type="ECO:0000256" key="3">
    <source>
        <dbReference type="ARBA" id="ARBA00004125"/>
    </source>
</evidence>
<dbReference type="InterPro" id="IPR008942">
    <property type="entry name" value="ENTH_VHS"/>
</dbReference>
<evidence type="ECO:0000256" key="24">
    <source>
        <dbReference type="ARBA" id="ARBA00049117"/>
    </source>
</evidence>
<dbReference type="Gene3D" id="3.90.70.10">
    <property type="entry name" value="Cysteine proteinases"/>
    <property type="match status" value="1"/>
</dbReference>
<comment type="similarity">
    <text evidence="26">Belongs to the peptidase C19 family. PAN2 subfamily.</text>
</comment>
<feature type="binding site" evidence="26">
    <location>
        <position position="1428"/>
    </location>
    <ligand>
        <name>a divalent metal cation</name>
        <dbReference type="ChEBI" id="CHEBI:60240"/>
        <note>catalytic</note>
    </ligand>
</feature>
<evidence type="ECO:0000259" key="32">
    <source>
        <dbReference type="PROSITE" id="PS51722"/>
    </source>
</evidence>
<feature type="compositionally biased region" description="Polar residues" evidence="28">
    <location>
        <begin position="434"/>
        <end position="445"/>
    </location>
</feature>
<evidence type="ECO:0000256" key="11">
    <source>
        <dbReference type="ARBA" id="ARBA00022574"/>
    </source>
</evidence>
<dbReference type="Gene3D" id="2.130.10.10">
    <property type="entry name" value="YVTN repeat-like/Quinoprotein amine dehydrogenase"/>
    <property type="match status" value="1"/>
</dbReference>
<feature type="region of interest" description="Disordered" evidence="28">
    <location>
        <begin position="491"/>
        <end position="563"/>
    </location>
</feature>
<reference evidence="33 34" key="1">
    <citation type="journal article" date="2017" name="Biotechnol. Biofuels">
        <title>Differential beta-glucosidase expression as a function of carbon source availability in Talaromyces amestolkiae: a genomic and proteomic approach.</title>
        <authorList>
            <person name="de Eugenio L.I."/>
            <person name="Mendez-Liter J.A."/>
            <person name="Nieto-Dominguez M."/>
            <person name="Alonso L."/>
            <person name="Gil-Munoz J."/>
            <person name="Barriuso J."/>
            <person name="Prieto A."/>
            <person name="Martinez M.J."/>
        </authorList>
    </citation>
    <scope>NUCLEOTIDE SEQUENCE [LARGE SCALE GENOMIC DNA]</scope>
    <source>
        <strain evidence="33 34">CIB</strain>
    </source>
</reference>
<dbReference type="InterPro" id="IPR002014">
    <property type="entry name" value="VHS_dom"/>
</dbReference>
<dbReference type="EC" id="3.1.13.4" evidence="26"/>
<evidence type="ECO:0000259" key="31">
    <source>
        <dbReference type="PROSITE" id="PS50235"/>
    </source>
</evidence>
<feature type="region of interest" description="Disordered" evidence="28">
    <location>
        <begin position="1652"/>
        <end position="1689"/>
    </location>
</feature>
<comment type="catalytic activity">
    <reaction evidence="1 26">
        <text>Exonucleolytic cleavage of poly(A) to 5'-AMP.</text>
        <dbReference type="EC" id="3.1.13.4"/>
    </reaction>
</comment>
<proteinExistence type="inferred from homology"/>
<keyword evidence="15" id="KW-0547">Nucleotide-binding</keyword>
<dbReference type="InterPro" id="IPR005225">
    <property type="entry name" value="Small_GTP-bd"/>
</dbReference>
<feature type="region of interest" description="Disordered" evidence="28">
    <location>
        <begin position="367"/>
        <end position="479"/>
    </location>
</feature>
<dbReference type="Pfam" id="PF20770">
    <property type="entry name" value="PAN2_N"/>
    <property type="match status" value="1"/>
</dbReference>
<dbReference type="InterPro" id="IPR009000">
    <property type="entry name" value="Transl_B-barrel_sf"/>
</dbReference>
<comment type="function">
    <text evidence="26">Catalytic subunit of the poly(A)-nuclease (PAN) deadenylation complex, one of two cytoplasmic mRNA deadenylases involved in mRNA turnover. PAN specifically shortens poly(A) tails of RNA and the activity is stimulated by poly(A)-binding protein PAB1. PAN deadenylation is followed by rapid degradation of the shortened mRNA tails by the CCR4-NOT complex. Deadenylated mRNAs are then degraded by two alternative mechanisms, namely exosome-mediated 3'-5' exonucleolytic degradation, or deadenlyation-dependent mRNA decaping and subsequent 5'-3' exonucleolytic degradation by XRN1. May also be involved in post-transcriptional maturation of mRNA poly(A) tails.</text>
</comment>
<evidence type="ECO:0000256" key="4">
    <source>
        <dbReference type="ARBA" id="ARBA00004496"/>
    </source>
</evidence>
<feature type="region of interest" description="Disordered" evidence="28">
    <location>
        <begin position="1962"/>
        <end position="2062"/>
    </location>
</feature>
<keyword evidence="14 26" id="KW-0479">Metal-binding</keyword>
<dbReference type="GO" id="GO:0004535">
    <property type="term" value="F:poly(A)-specific ribonuclease activity"/>
    <property type="evidence" value="ECO:0007669"/>
    <property type="project" value="UniProtKB-UniRule"/>
</dbReference>
<dbReference type="NCBIfam" id="TIGR00231">
    <property type="entry name" value="small_GTP"/>
    <property type="match status" value="1"/>
</dbReference>
<feature type="compositionally biased region" description="Low complexity" evidence="28">
    <location>
        <begin position="1672"/>
        <end position="1687"/>
    </location>
</feature>
<dbReference type="InterPro" id="IPR031157">
    <property type="entry name" value="G_TR_CS"/>
</dbReference>
<dbReference type="InterPro" id="IPR000795">
    <property type="entry name" value="T_Tr_GTP-bd_dom"/>
</dbReference>
<dbReference type="PROSITE" id="PS50002">
    <property type="entry name" value="SH3"/>
    <property type="match status" value="1"/>
</dbReference>
<comment type="catalytic activity">
    <reaction evidence="24">
        <text>GTP + H2O = GDP + phosphate + H(+)</text>
        <dbReference type="Rhea" id="RHEA:19669"/>
        <dbReference type="ChEBI" id="CHEBI:15377"/>
        <dbReference type="ChEBI" id="CHEBI:15378"/>
        <dbReference type="ChEBI" id="CHEBI:37565"/>
        <dbReference type="ChEBI" id="CHEBI:43474"/>
        <dbReference type="ChEBI" id="CHEBI:58189"/>
    </reaction>
    <physiologicalReaction direction="left-to-right" evidence="24">
        <dbReference type="Rhea" id="RHEA:19670"/>
    </physiologicalReaction>
</comment>
<dbReference type="GO" id="GO:0005829">
    <property type="term" value="C:cytosol"/>
    <property type="evidence" value="ECO:0007669"/>
    <property type="project" value="GOC"/>
</dbReference>
<dbReference type="CDD" id="cd01883">
    <property type="entry name" value="EF1_alpha"/>
    <property type="match status" value="1"/>
</dbReference>
<keyword evidence="21" id="KW-0653">Protein transport</keyword>
<evidence type="ECO:0000256" key="13">
    <source>
        <dbReference type="ARBA" id="ARBA00022722"/>
    </source>
</evidence>
<evidence type="ECO:0000256" key="12">
    <source>
        <dbReference type="ARBA" id="ARBA00022664"/>
    </source>
</evidence>
<keyword evidence="12 26" id="KW-0507">mRNA processing</keyword>
<evidence type="ECO:0000313" key="34">
    <source>
        <dbReference type="Proteomes" id="UP000249363"/>
    </source>
</evidence>
<dbReference type="GO" id="GO:0016192">
    <property type="term" value="P:vesicle-mediated transport"/>
    <property type="evidence" value="ECO:0007669"/>
    <property type="project" value="UniProtKB-ARBA"/>
</dbReference>
<feature type="domain" description="USP" evidence="31">
    <location>
        <begin position="1055"/>
        <end position="1380"/>
    </location>
</feature>
<dbReference type="Gene3D" id="3.40.50.300">
    <property type="entry name" value="P-loop containing nucleotide triphosphate hydrolases"/>
    <property type="match status" value="1"/>
</dbReference>
<comment type="similarity">
    <text evidence="5">Belongs to the TRAFAC class translation factor GTPase superfamily. Classic translation factor GTPase family. EF-Tu/EF-1A subfamily.</text>
</comment>
<dbReference type="GO" id="GO:0000289">
    <property type="term" value="P:nuclear-transcribed mRNA poly(A) tail shortening"/>
    <property type="evidence" value="ECO:0007669"/>
    <property type="project" value="UniProtKB-UniRule"/>
</dbReference>
<evidence type="ECO:0000256" key="7">
    <source>
        <dbReference type="ARBA" id="ARBA00011446"/>
    </source>
</evidence>
<dbReference type="Gene3D" id="2.30.30.40">
    <property type="entry name" value="SH3 Domains"/>
    <property type="match status" value="1"/>
</dbReference>
<dbReference type="InterPro" id="IPR013520">
    <property type="entry name" value="Ribonucl_H"/>
</dbReference>
<feature type="domain" description="SH3" evidence="29">
    <location>
        <begin position="211"/>
        <end position="270"/>
    </location>
</feature>
<evidence type="ECO:0000256" key="6">
    <source>
        <dbReference type="ARBA" id="ARBA00009666"/>
    </source>
</evidence>
<dbReference type="SUPFAM" id="SSF50465">
    <property type="entry name" value="EF-Tu/eEF-1alpha/eIF2-gamma C-terminal domain"/>
    <property type="match status" value="1"/>
</dbReference>
<evidence type="ECO:0000256" key="20">
    <source>
        <dbReference type="ARBA" id="ARBA00022917"/>
    </source>
</evidence>
<dbReference type="InterPro" id="IPR015943">
    <property type="entry name" value="WD40/YVTN_repeat-like_dom_sf"/>
</dbReference>
<keyword evidence="18 26" id="KW-0269">Exonuclease</keyword>
<dbReference type="Gene3D" id="2.40.30.10">
    <property type="entry name" value="Translation factors"/>
    <property type="match status" value="2"/>
</dbReference>
<dbReference type="SUPFAM" id="SSF50447">
    <property type="entry name" value="Translation proteins"/>
    <property type="match status" value="1"/>
</dbReference>
<dbReference type="InterPro" id="IPR001452">
    <property type="entry name" value="SH3_domain"/>
</dbReference>
<dbReference type="HAMAP" id="MF_03182">
    <property type="entry name" value="PAN2"/>
    <property type="match status" value="1"/>
</dbReference>
<dbReference type="InterPro" id="IPR004152">
    <property type="entry name" value="GAT_dom"/>
</dbReference>
<dbReference type="InterPro" id="IPR015033">
    <property type="entry name" value="HBS1-like_N"/>
</dbReference>
<dbReference type="Gene3D" id="3.30.420.10">
    <property type="entry name" value="Ribonuclease H-like superfamily/Ribonuclease H"/>
    <property type="match status" value="1"/>
</dbReference>
<feature type="compositionally biased region" description="Pro residues" evidence="28">
    <location>
        <begin position="451"/>
        <end position="461"/>
    </location>
</feature>
<dbReference type="GO" id="GO:0043130">
    <property type="term" value="F:ubiquitin binding"/>
    <property type="evidence" value="ECO:0007669"/>
    <property type="project" value="InterPro"/>
</dbReference>
<evidence type="ECO:0000256" key="28">
    <source>
        <dbReference type="SAM" id="MobiDB-lite"/>
    </source>
</evidence>
<evidence type="ECO:0000256" key="16">
    <source>
        <dbReference type="ARBA" id="ARBA00022753"/>
    </source>
</evidence>
<dbReference type="InterPro" id="IPR036397">
    <property type="entry name" value="RNaseH_sf"/>
</dbReference>
<evidence type="ECO:0000256" key="21">
    <source>
        <dbReference type="ARBA" id="ARBA00022927"/>
    </source>
</evidence>
<dbReference type="PANTHER" id="PTHR15728:SF0">
    <property type="entry name" value="PAN2-PAN3 DEADENYLATION COMPLEX CATALYTIC SUBUNIT PAN2"/>
    <property type="match status" value="1"/>
</dbReference>
<gene>
    <name evidence="26" type="primary">PAN2</name>
    <name evidence="33" type="ORF">BHQ10_008024</name>
</gene>
<dbReference type="GO" id="GO:0046872">
    <property type="term" value="F:metal ion binding"/>
    <property type="evidence" value="ECO:0007669"/>
    <property type="project" value="UniProtKB-KW"/>
</dbReference>
<comment type="subunit">
    <text evidence="26">Forms a heterotrimer with an asymmetric homodimer of the regulatory subunit PAN3 to form the poly(A)-nuclease (PAN) deadenylation complex.</text>
</comment>
<dbReference type="GO" id="GO:0000932">
    <property type="term" value="C:P-body"/>
    <property type="evidence" value="ECO:0007669"/>
    <property type="project" value="TreeGrafter"/>
</dbReference>
<evidence type="ECO:0000256" key="14">
    <source>
        <dbReference type="ARBA" id="ARBA00022723"/>
    </source>
</evidence>
<dbReference type="GO" id="GO:0006417">
    <property type="term" value="P:regulation of translation"/>
    <property type="evidence" value="ECO:0007669"/>
    <property type="project" value="UniProtKB-KW"/>
</dbReference>
<dbReference type="CDD" id="cd16978">
    <property type="entry name" value="VHS_HSE1"/>
    <property type="match status" value="1"/>
</dbReference>
<dbReference type="CDD" id="cd16267">
    <property type="entry name" value="HBS1-like_II"/>
    <property type="match status" value="1"/>
</dbReference>
<evidence type="ECO:0000256" key="17">
    <source>
        <dbReference type="ARBA" id="ARBA00022801"/>
    </source>
</evidence>
<dbReference type="GO" id="GO:0002184">
    <property type="term" value="P:cytoplasmic translational termination"/>
    <property type="evidence" value="ECO:0007669"/>
    <property type="project" value="UniProtKB-ARBA"/>
</dbReference>
<dbReference type="InterPro" id="IPR012337">
    <property type="entry name" value="RNaseH-like_sf"/>
</dbReference>
<dbReference type="InterPro" id="IPR038765">
    <property type="entry name" value="Papain-like_cys_pep_sf"/>
</dbReference>
<dbReference type="PROSITE" id="PS00301">
    <property type="entry name" value="G_TR_1"/>
    <property type="match status" value="1"/>
</dbReference>
<keyword evidence="9" id="KW-0813">Transport</keyword>
<dbReference type="PROSITE" id="PS50235">
    <property type="entry name" value="USP_3"/>
    <property type="match status" value="1"/>
</dbReference>
<evidence type="ECO:0000256" key="8">
    <source>
        <dbReference type="ARBA" id="ARBA00022443"/>
    </source>
</evidence>
<feature type="domain" description="Tr-type G" evidence="32">
    <location>
        <begin position="2178"/>
        <end position="2399"/>
    </location>
</feature>
<evidence type="ECO:0000256" key="18">
    <source>
        <dbReference type="ARBA" id="ARBA00022839"/>
    </source>
</evidence>
<dbReference type="Gene3D" id="1.20.5.1940">
    <property type="match status" value="1"/>
</dbReference>
<dbReference type="FunFam" id="2.40.30.10:FF:000020">
    <property type="entry name" value="Translation elongation factor EF-1"/>
    <property type="match status" value="1"/>
</dbReference>
<dbReference type="Pfam" id="PF00018">
    <property type="entry name" value="SH3_1"/>
    <property type="match status" value="1"/>
</dbReference>
<dbReference type="InterPro" id="IPR009001">
    <property type="entry name" value="Transl_elong_EF1A/Init_IF2_C"/>
</dbReference>
<dbReference type="InterPro" id="IPR028889">
    <property type="entry name" value="USP"/>
</dbReference>
<comment type="subunit">
    <text evidence="7">Component of the ESCRT-0 complex composed of HSE1 and VPS27.</text>
</comment>
<dbReference type="GO" id="GO:1990533">
    <property type="term" value="C:Dom34-Hbs1 complex"/>
    <property type="evidence" value="ECO:0007669"/>
    <property type="project" value="UniProtKB-ARBA"/>
</dbReference>
<evidence type="ECO:0000256" key="26">
    <source>
        <dbReference type="HAMAP-Rule" id="MF_03182"/>
    </source>
</evidence>
<dbReference type="SUPFAM" id="SSF54001">
    <property type="entry name" value="Cysteine proteinases"/>
    <property type="match status" value="1"/>
</dbReference>
<sequence>MFRAQQNAFDDAVAKATDENLTAENWEFILDVCDKVNNEESGAKDAVAALIKRLAHRNANVQLYTLELANALAQNCGLKIHRELASRSFTEALLRLANERVKSKILERMEEWTEMFSSNPDFGIMEQAYMKLKTSNPNLQPPSKPTKRQITDVDRQKEEEELQMALALSIKDKQTADVVPSSSAATVAAVSSQPESSSTVSQGIPPGTTAATVSRVRALFDFQPSEPGELQFRKGDIIAVLESVYKDWWKGSLRGQTGIFPLNYVEKLPDPTPDDLQREAQMEGEVFGQIKNVEKLLTLLSTSSSELNVRDNEEITTLYHSTLAIRPKLIELIGKYSQKKDEFTQLNEKFIKARRDYEALLEASMSHPAQPQYGRPPQQAYGYPPTGAAPQGYPPSHPAAPVDHQQYYSTRPQDSHTPQPAGPGHYAADPSRPYPQTSQSPDPRNQTPQPFQQPPQQPPSEPYQALHHRPQSTYEHPQELGTSVYDSPVEQRYPFHPASAPPQPPQQQPGTDYPTPTDEQRPPMTNQQYPSQPPQVQQYASQPPYPTSATTQHPPPIPTAYGPGRESVEIMMEADWDEVSRIAVPPPSPHVLPTIATAIAFDDLQELLWAGNEYGRITSFYGPELQRYTSIRAHPVSEGAVRQFLFHEKGVISLSSRSVHMVTRRGLTQWHVTHPDMADLRCMSFTAQTNRIIVAGCQKTMFTVDIDKGVIIDTIPTDVNYTIMKRSRYLCCATDTGSVNALSLADFKIVKSWKAHGAAINDMDARNDFLVTCGFSVRHLGAPIVDPLANVYDLKTLTPLPPIPFHAGAAYVRMHPRLHTTSFVASQSGQLQVVDLMNPNTINLRQANVNFMLGLEISPSGEALAINDAECSIHLWGSPSKIHFNEMSKETEFADVPPRPPIIDWSPETPLSMIGMPYYNERLFSAWPSHLVFDIGSPPAPVDPAIIPYLRPAEIGHYAANPKKGRRYQIENTRQVMSTEPALIAPKFLSEKARESPRSKPDAALGDVSSALASAKIGAEVEEDPLLKYSNVEIKYSKFGVDDFDFRFYNKTTFSGLETHIANSFTNSLLQLYKFIPLMRNFALHHAASSCLFEDCLLCEMGYLFDMLDKANGQNCQATNLLKAFSNSREASKLGLLEENLTNKALSGAIQSVNRFILNQISNEHRAVAPDSDDLDRNLTTVASESVRCMFCRNEIVRPGNVFANELIYPVPDAKQVRRIPPIKFSSILKSSIERETQNRVHRMPPVLMLNTGHTTPYLRQVWASPGWLPEELGLIVDNGQLHCFEGDALRSRVQSRTPGLVIYELVGVVAEINITEHQKPHLVSFINVNVSAREPEDKSKWHLFNDFLVTEVSRDEALKFTEPWKVPSVVAYQVKGARHNLDDSWKDKLDTTLLFHEWSMNGGQIIDSCEILKPEERPQPGTPVALDTEFVDLEKAEIDVKADGSQEMIRPNKSGLARVSVLRGSGLHEGVPFIDDYITIKETIVDYVTQYSGIKPGDLDPRTSQHNLVPLKVAYKKLWLLLNLGCVFVGHGLASDFRKINIQVPKTQTVDTQYLFFHPAKNRRLSLRYLAWAVFKEYIQEENSDVTEGHDSIEDARMALRLWKKFQEYEDAGIVNQILEEIFAQGFKLGFKPPPRNGNAAPSAAVTLTRPGTAISNNAPNGSGRNTPDLASNTATSTAGTSTPSTPRQAFRRANALTPSNGTFGAPGQPDFFSGSPLRYSTAAVPETLHNPSSLISSASVNIRPLCLPSTVSSINQPPPPPHSNAFLKQTNMSRHRIKSLEYDDDYEDEEYDEVDPAEQEQLEAYTNEVLNELRTGQPPVTATRQEIQEALWHYYNDVAKSVNYIRGKKVKDVKKEAAPVTKTKVATGSASEVFNLQKFALVSNRYLPVPSYPTDNTRSPFRPCSVRFSAADFFHDTPWLNIPHHRRADILVEPLYPRLGLLGGASQEGKMSKLAALAAARKKKTSEKPPVTEGQLSAQADGQKSAPRSLSERLAMSGSKPPVRSGGLSALSKERRTANSKSPPNVTRPKTQPTPEPSVKEERVEQATEGQNSEDAADLRAYPSTFAATIIGIGTRPTTPEPGHLLSCSFDVMHIYQQDVTEAFDFAGPSPDDIVFNAQSASKGLKAKQTAAKTAGDKKKAQDDLSGGMKQLTVEPIKVKSKNLDVVAEYQKSKQKKSASFVVIGHVDAGKSTLMGRLLADLKAVDQRTMERYQREAEKIGKGSFAFAWVLDQGSEERARGVTIDIATNKFETDSTRFTIVDAPGHRDFIPNMIAGASQADFAVLVIDAGTGNFESGLKGQTKEHALLVRSMGVQKVVVAVNKMDIVGWSKDRFYEIEQQISSFLTTAGFQAKNLSFIPCSGYHGDNITTRSKNANVAWYTGPLLIEALETSEPFSHALDKPLRLTIGDVFRGGVQNPLSISGRIDAGSLQVGDGILVMPSGESAVIRGLERDGEPGDWAVAGQNVTLHLANIDPAHLRSGDIVCGTGSPIQNIQSFTAKVLAFDHLMPMQVDIHRGRLHVSGRISRLVGTLDKSSGAVTKKRPKIISPGSIARIVVEMDQPVPLEAPSRIVLRAGGSTVAAGLIE</sequence>
<keyword evidence="23" id="KW-0342">GTP-binding</keyword>
<dbReference type="Proteomes" id="UP000249363">
    <property type="component" value="Unassembled WGS sequence"/>
</dbReference>
<dbReference type="SUPFAM" id="SSF50978">
    <property type="entry name" value="WD40 repeat-like"/>
    <property type="match status" value="1"/>
</dbReference>
<dbReference type="InterPro" id="IPR004161">
    <property type="entry name" value="EFTu-like_2"/>
</dbReference>
<evidence type="ECO:0000256" key="22">
    <source>
        <dbReference type="ARBA" id="ARBA00023128"/>
    </source>
</evidence>
<dbReference type="PROSITE" id="PS50179">
    <property type="entry name" value="VHS"/>
    <property type="match status" value="1"/>
</dbReference>
<keyword evidence="16" id="KW-0967">Endosome</keyword>
<dbReference type="OrthoDB" id="16516at2759"/>
<dbReference type="InterPro" id="IPR054696">
    <property type="entry name" value="GTP-eEF1A_C"/>
</dbReference>
<evidence type="ECO:0000256" key="25">
    <source>
        <dbReference type="ARBA" id="ARBA00063537"/>
    </source>
</evidence>
<dbReference type="Pfam" id="PF22594">
    <property type="entry name" value="GTP-eEF1A_C"/>
    <property type="match status" value="1"/>
</dbReference>
<feature type="binding site" evidence="26">
    <location>
        <position position="1596"/>
    </location>
    <ligand>
        <name>a divalent metal cation</name>
        <dbReference type="ChEBI" id="CHEBI:60240"/>
        <note>catalytic</note>
    </ligand>
</feature>
<dbReference type="CDD" id="cd06143">
    <property type="entry name" value="PAN2_exo"/>
    <property type="match status" value="1"/>
</dbReference>
<evidence type="ECO:0000256" key="15">
    <source>
        <dbReference type="ARBA" id="ARBA00022741"/>
    </source>
</evidence>
<feature type="compositionally biased region" description="Polar residues" evidence="28">
    <location>
        <begin position="2021"/>
        <end position="2035"/>
    </location>
</feature>
<comment type="caution">
    <text evidence="33">The sequence shown here is derived from an EMBL/GenBank/DDBJ whole genome shotgun (WGS) entry which is preliminary data.</text>
</comment>
<evidence type="ECO:0000256" key="2">
    <source>
        <dbReference type="ARBA" id="ARBA00002654"/>
    </source>
</evidence>
<dbReference type="SUPFAM" id="SSF50044">
    <property type="entry name" value="SH3-domain"/>
    <property type="match status" value="1"/>
</dbReference>
<name>A0A364L878_TALAM</name>
<dbReference type="GO" id="GO:0006397">
    <property type="term" value="P:mRNA processing"/>
    <property type="evidence" value="ECO:0007669"/>
    <property type="project" value="UniProtKB-KW"/>
</dbReference>
<evidence type="ECO:0000256" key="5">
    <source>
        <dbReference type="ARBA" id="ARBA00007249"/>
    </source>
</evidence>
<dbReference type="Pfam" id="PF03144">
    <property type="entry name" value="GTP_EFTU_D2"/>
    <property type="match status" value="1"/>
</dbReference>
<accession>A0A364L878</accession>
<evidence type="ECO:0000256" key="1">
    <source>
        <dbReference type="ARBA" id="ARBA00001663"/>
    </source>
</evidence>
<keyword evidence="13 26" id="KW-0540">Nuclease</keyword>
<evidence type="ECO:0000256" key="19">
    <source>
        <dbReference type="ARBA" id="ARBA00022845"/>
    </source>
</evidence>
<dbReference type="Pfam" id="PF00790">
    <property type="entry name" value="VHS"/>
    <property type="match status" value="1"/>
</dbReference>
<evidence type="ECO:0000256" key="10">
    <source>
        <dbReference type="ARBA" id="ARBA00022490"/>
    </source>
</evidence>
<comment type="domain">
    <text evidence="26">The linker, or PAN3 interaction domain (PID), between the WD40 repeats and the pseudo-UCH domain mediates interaction with PAN3.</text>
</comment>
<dbReference type="InterPro" id="IPR036028">
    <property type="entry name" value="SH3-like_dom_sf"/>
</dbReference>
<dbReference type="InterPro" id="IPR036322">
    <property type="entry name" value="WD40_repeat_dom_sf"/>
</dbReference>
<dbReference type="CDD" id="cd11805">
    <property type="entry name" value="SH3_GRB2_like_C"/>
    <property type="match status" value="1"/>
</dbReference>
<dbReference type="FunFam" id="2.30.30.40:FF:000072">
    <property type="entry name" value="Unconventional Myosin IB"/>
    <property type="match status" value="1"/>
</dbReference>
<feature type="binding site" evidence="26">
    <location>
        <position position="1430"/>
    </location>
    <ligand>
        <name>a divalent metal cation</name>
        <dbReference type="ChEBI" id="CHEBI:60240"/>
        <note>catalytic</note>
    </ligand>
</feature>
<comment type="subunit">
    <text evidence="25">Component of the Dom34-Hbs1 complex, also named Pelota-HBS1L complex, composed of dom34 and hbs1.</text>
</comment>
<evidence type="ECO:0000259" key="29">
    <source>
        <dbReference type="PROSITE" id="PS50002"/>
    </source>
</evidence>
<evidence type="ECO:0000313" key="33">
    <source>
        <dbReference type="EMBL" id="RAO72012.1"/>
    </source>
</evidence>
<dbReference type="Pfam" id="PF08938">
    <property type="entry name" value="HBS1_N"/>
    <property type="match status" value="1"/>
</dbReference>
<comment type="subcellular location">
    <subcellularLocation>
        <location evidence="4 26">Cytoplasm</location>
    </subcellularLocation>
    <subcellularLocation>
        <location evidence="3">Endosome membrane</location>
        <topology evidence="3">Peripheral membrane protein</topology>
        <orientation evidence="3">Cytoplasmic side</orientation>
    </subcellularLocation>
</comment>
<dbReference type="InterPro" id="IPR048841">
    <property type="entry name" value="PAN2_N"/>
</dbReference>
<comment type="domain">
    <text evidence="26">Contains a pseudo-UCH domain. This ubiquitin C-terminal hydrolase (UCH)-like or ubiquitin specific protease (USP)-like domain is predicted to be catalytically inactive because it lacks the active site catalytic triad characteristic of thiol proteases, with residues at the equivalent structural positions that are incompatible with catalysis, and it cannot bind ubiquitin. It functions as a structural scaffold for intra- and intermolecular interactions in the complex.</text>
</comment>
<dbReference type="SMART" id="SM00288">
    <property type="entry name" value="VHS"/>
    <property type="match status" value="1"/>
</dbReference>
<dbReference type="InterPro" id="IPR050785">
    <property type="entry name" value="PAN2-PAN3_catalytic_subunit"/>
</dbReference>
<dbReference type="FunFam" id="2.130.10.10:FF:000459">
    <property type="entry name" value="PAN2-PAN3 deadenylation complex catalytic subunit PAN2"/>
    <property type="match status" value="1"/>
</dbReference>
<dbReference type="GO" id="GO:0015031">
    <property type="term" value="P:protein transport"/>
    <property type="evidence" value="ECO:0007669"/>
    <property type="project" value="UniProtKB-KW"/>
</dbReference>
<dbReference type="FunFam" id="3.40.50.300:FF:000204">
    <property type="entry name" value="Translation elongation factor Tu"/>
    <property type="match status" value="1"/>
</dbReference>
<feature type="binding site" evidence="26">
    <location>
        <position position="1537"/>
    </location>
    <ligand>
        <name>a divalent metal cation</name>
        <dbReference type="ChEBI" id="CHEBI:60240"/>
        <note>catalytic</note>
    </ligand>
</feature>
<keyword evidence="20" id="KW-0648">Protein biosynthesis</keyword>
<keyword evidence="17 26" id="KW-0378">Hydrolase</keyword>
<dbReference type="STRING" id="1196081.A0A364L878"/>
<dbReference type="FunFam" id="2.40.30.10:FF:000070">
    <property type="entry name" value="Translation elongation factor EF-1 subunit"/>
    <property type="match status" value="1"/>
</dbReference>
<keyword evidence="10 26" id="KW-0963">Cytoplasm</keyword>
<evidence type="ECO:0000256" key="23">
    <source>
        <dbReference type="ARBA" id="ARBA00023134"/>
    </source>
</evidence>
<comment type="function">
    <text evidence="2">Component of the ESCRT-0 complex which is the sorting receptor for ubiquitinated cargo proteins at the multivesicular body (MVB).</text>
</comment>
<dbReference type="InterPro" id="IPR030843">
    <property type="entry name" value="PAN2"/>
</dbReference>
<dbReference type="Pfam" id="PF00009">
    <property type="entry name" value="GTP_EFTU"/>
    <property type="match status" value="1"/>
</dbReference>
<dbReference type="InterPro" id="IPR028881">
    <property type="entry name" value="PAN2_UCH_dom"/>
</dbReference>
<comment type="activity regulation">
    <text evidence="26">Positively regulated by the regulatory subunit PAN3.</text>
</comment>
<comment type="caution">
    <text evidence="26">Lacks conserved residue(s) required for the propagation of feature annotation.</text>
</comment>
<dbReference type="Pfam" id="PF03127">
    <property type="entry name" value="GAT"/>
    <property type="match status" value="1"/>
</dbReference>
<dbReference type="Gene3D" id="1.25.40.90">
    <property type="match status" value="1"/>
</dbReference>
<keyword evidence="34" id="KW-1185">Reference proteome</keyword>
<keyword evidence="19" id="KW-0810">Translation regulation</keyword>
<dbReference type="PRINTS" id="PR00452">
    <property type="entry name" value="SH3DOMAIN"/>
</dbReference>
<dbReference type="SMART" id="SM00326">
    <property type="entry name" value="SH3"/>
    <property type="match status" value="1"/>
</dbReference>
<dbReference type="FunFam" id="3.30.420.10:FF:000028">
    <property type="entry name" value="PAN2-PAN3 deadenylation complex catalytic subunit PAN2"/>
    <property type="match status" value="1"/>
</dbReference>
<comment type="similarity">
    <text evidence="6">Belongs to the STAM family.</text>
</comment>
<feature type="domain" description="VHS" evidence="30">
    <location>
        <begin position="16"/>
        <end position="140"/>
    </location>
</feature>
<keyword evidence="22" id="KW-0496">Mitochondrion</keyword>
<dbReference type="Pfam" id="PF00929">
    <property type="entry name" value="RNase_T"/>
    <property type="match status" value="1"/>
</dbReference>
<dbReference type="GO" id="GO:0003924">
    <property type="term" value="F:GTPase activity"/>
    <property type="evidence" value="ECO:0007669"/>
    <property type="project" value="InterPro"/>
</dbReference>
<feature type="compositionally biased region" description="Low complexity" evidence="28">
    <location>
        <begin position="527"/>
        <end position="542"/>
    </location>
</feature>
<dbReference type="PANTHER" id="PTHR15728">
    <property type="entry name" value="DEADENYLATION COMPLEX CATALYTIC SUBUNIT PAN2"/>
    <property type="match status" value="1"/>
</dbReference>
<dbReference type="GO" id="GO:0003676">
    <property type="term" value="F:nucleic acid binding"/>
    <property type="evidence" value="ECO:0007669"/>
    <property type="project" value="InterPro"/>
</dbReference>
<dbReference type="GO" id="GO:0035091">
    <property type="term" value="F:phosphatidylinositol binding"/>
    <property type="evidence" value="ECO:0007669"/>
    <property type="project" value="InterPro"/>
</dbReference>
<dbReference type="PROSITE" id="PS51722">
    <property type="entry name" value="G_TR_2"/>
    <property type="match status" value="1"/>
</dbReference>
<dbReference type="PRINTS" id="PR00315">
    <property type="entry name" value="ELONGATNFCT"/>
</dbReference>
<evidence type="ECO:0000256" key="27">
    <source>
        <dbReference type="PROSITE-ProRule" id="PRU00192"/>
    </source>
</evidence>
<dbReference type="SMART" id="SM00479">
    <property type="entry name" value="EXOIII"/>
    <property type="match status" value="1"/>
</dbReference>
<feature type="compositionally biased region" description="Polar residues" evidence="28">
    <location>
        <begin position="1976"/>
        <end position="1990"/>
    </location>
</feature>
<keyword evidence="8 27" id="KW-0728">SH3 domain</keyword>
<dbReference type="InterPro" id="IPR027417">
    <property type="entry name" value="P-loop_NTPase"/>
</dbReference>
<dbReference type="Pfam" id="PF13423">
    <property type="entry name" value="UCH_1"/>
    <property type="match status" value="1"/>
</dbReference>
<dbReference type="GO" id="GO:0007034">
    <property type="term" value="P:vacuolar transport"/>
    <property type="evidence" value="ECO:0007669"/>
    <property type="project" value="UniProtKB-ARBA"/>
</dbReference>